<dbReference type="Proteomes" id="UP000283627">
    <property type="component" value="Unassembled WGS sequence"/>
</dbReference>
<gene>
    <name evidence="2" type="ORF">BK665_14795</name>
</gene>
<protein>
    <submittedName>
        <fullName evidence="2">Uncharacterized protein</fullName>
    </submittedName>
</protein>
<sequence>MELLGLDRQYIRERLVGCQAAFASKPAPTVLIEYIRERLVGCQAAFAGKPRSYEKQKRSGIHLPALHHSLGRALARLLLILILILLCPPLREAEWRCSSGGGRAAPCGEAAHIERRSKRSRPEAMPPDGHRSEGTPSLSEGPDAGASLFGYFFGV</sequence>
<dbReference type="EMBL" id="MOBP01000009">
    <property type="protein sequence ID" value="RON53665.1"/>
    <property type="molecule type" value="Genomic_DNA"/>
</dbReference>
<evidence type="ECO:0000313" key="3">
    <source>
        <dbReference type="Proteomes" id="UP000283627"/>
    </source>
</evidence>
<evidence type="ECO:0000256" key="1">
    <source>
        <dbReference type="SAM" id="MobiDB-lite"/>
    </source>
</evidence>
<organism evidence="2 3">
    <name type="scientific">Pseudomonas frederiksbergensis</name>
    <dbReference type="NCBI Taxonomy" id="104087"/>
    <lineage>
        <taxon>Bacteria</taxon>
        <taxon>Pseudomonadati</taxon>
        <taxon>Pseudomonadota</taxon>
        <taxon>Gammaproteobacteria</taxon>
        <taxon>Pseudomonadales</taxon>
        <taxon>Pseudomonadaceae</taxon>
        <taxon>Pseudomonas</taxon>
    </lineage>
</organism>
<feature type="region of interest" description="Disordered" evidence="1">
    <location>
        <begin position="100"/>
        <end position="143"/>
    </location>
</feature>
<proteinExistence type="predicted"/>
<evidence type="ECO:0000313" key="2">
    <source>
        <dbReference type="EMBL" id="RON53665.1"/>
    </source>
</evidence>
<name>A0A423KK69_9PSED</name>
<accession>A0A423KK69</accession>
<comment type="caution">
    <text evidence="2">The sequence shown here is derived from an EMBL/GenBank/DDBJ whole genome shotgun (WGS) entry which is preliminary data.</text>
</comment>
<dbReference type="AlphaFoldDB" id="A0A423KK69"/>
<reference evidence="2 3" key="1">
    <citation type="submission" date="2016-10" db="EMBL/GenBank/DDBJ databases">
        <title>Comparative genome analysis of multiple Pseudomonas spp. focuses on biocontrol and plant growth promoting traits.</title>
        <authorList>
            <person name="Tao X.-Y."/>
            <person name="Taylor C.G."/>
        </authorList>
    </citation>
    <scope>NUCLEOTIDE SEQUENCE [LARGE SCALE GENOMIC DNA]</scope>
    <source>
        <strain evidence="2 3">39A2</strain>
    </source>
</reference>